<proteinExistence type="inferred from homology"/>
<dbReference type="InterPro" id="IPR003545">
    <property type="entry name" value="Telomerase_RT"/>
</dbReference>
<keyword evidence="1" id="KW-0460">Magnesium</keyword>
<keyword evidence="1" id="KW-0539">Nucleus</keyword>
<keyword evidence="4" id="KW-1185">Reference proteome</keyword>
<name>A0A2P4NWY8_RHIID</name>
<keyword evidence="1" id="KW-0779">Telomere</keyword>
<comment type="catalytic activity">
    <reaction evidence="1">
        <text>DNA(n) + a 2'-deoxyribonucleoside 5'-triphosphate = DNA(n+1) + diphosphate</text>
        <dbReference type="Rhea" id="RHEA:22508"/>
        <dbReference type="Rhea" id="RHEA-COMP:17339"/>
        <dbReference type="Rhea" id="RHEA-COMP:17340"/>
        <dbReference type="ChEBI" id="CHEBI:33019"/>
        <dbReference type="ChEBI" id="CHEBI:61560"/>
        <dbReference type="ChEBI" id="CHEBI:173112"/>
        <dbReference type="EC" id="2.7.7.49"/>
    </reaction>
</comment>
<dbReference type="GO" id="GO:0007004">
    <property type="term" value="P:telomere maintenance via telomerase"/>
    <property type="evidence" value="ECO:0007669"/>
    <property type="project" value="TreeGrafter"/>
</dbReference>
<dbReference type="PANTHER" id="PTHR12066">
    <property type="entry name" value="TELOMERASE REVERSE TRANSCRIPTASE"/>
    <property type="match status" value="1"/>
</dbReference>
<organism evidence="3 4">
    <name type="scientific">Rhizophagus irregularis (strain DAOM 181602 / DAOM 197198 / MUCL 43194)</name>
    <name type="common">Arbuscular mycorrhizal fungus</name>
    <name type="synonym">Glomus intraradices</name>
    <dbReference type="NCBI Taxonomy" id="747089"/>
    <lineage>
        <taxon>Eukaryota</taxon>
        <taxon>Fungi</taxon>
        <taxon>Fungi incertae sedis</taxon>
        <taxon>Mucoromycota</taxon>
        <taxon>Glomeromycotina</taxon>
        <taxon>Glomeromycetes</taxon>
        <taxon>Glomerales</taxon>
        <taxon>Glomeraceae</taxon>
        <taxon>Rhizophagus</taxon>
    </lineage>
</organism>
<dbReference type="GO" id="GO:0070034">
    <property type="term" value="F:telomerase RNA binding"/>
    <property type="evidence" value="ECO:0007669"/>
    <property type="project" value="TreeGrafter"/>
</dbReference>
<comment type="caution">
    <text evidence="3">The sequence shown here is derived from an EMBL/GenBank/DDBJ whole genome shotgun (WGS) entry which is preliminary data.</text>
</comment>
<dbReference type="GO" id="GO:0046872">
    <property type="term" value="F:metal ion binding"/>
    <property type="evidence" value="ECO:0007669"/>
    <property type="project" value="UniProtKB-KW"/>
</dbReference>
<dbReference type="InterPro" id="IPR049915">
    <property type="entry name" value="TERT_TEN"/>
</dbReference>
<keyword evidence="1" id="KW-0808">Transferase</keyword>
<feature type="domain" description="Telomerase reverse transcriptase TEN" evidence="2">
    <location>
        <begin position="48"/>
        <end position="98"/>
    </location>
</feature>
<evidence type="ECO:0000313" key="4">
    <source>
        <dbReference type="Proteomes" id="UP000018888"/>
    </source>
</evidence>
<gene>
    <name evidence="3" type="ORF">GLOIN_2v1791517</name>
</gene>
<dbReference type="EC" id="2.7.7.49" evidence="1"/>
<comment type="function">
    <text evidence="1">Telomerase is a ribonucleoprotein enzyme essential for the replication of chromosome termini in most eukaryotes. It elongates telomeres. It is a reverse transcriptase that adds simple sequence repeats to chromosome ends by copying a template sequence within the RNA component of the enzyme.</text>
</comment>
<dbReference type="GO" id="GO:0003720">
    <property type="term" value="F:telomerase activity"/>
    <property type="evidence" value="ECO:0007669"/>
    <property type="project" value="InterPro"/>
</dbReference>
<keyword evidence="1" id="KW-0479">Metal-binding</keyword>
<reference evidence="3 4" key="1">
    <citation type="journal article" date="2013" name="Proc. Natl. Acad. Sci. U.S.A.">
        <title>Genome of an arbuscular mycorrhizal fungus provides insight into the oldest plant symbiosis.</title>
        <authorList>
            <person name="Tisserant E."/>
            <person name="Malbreil M."/>
            <person name="Kuo A."/>
            <person name="Kohler A."/>
            <person name="Symeonidi A."/>
            <person name="Balestrini R."/>
            <person name="Charron P."/>
            <person name="Duensing N."/>
            <person name="Frei Dit Frey N."/>
            <person name="Gianinazzi-Pearson V."/>
            <person name="Gilbert L.B."/>
            <person name="Handa Y."/>
            <person name="Herr J.R."/>
            <person name="Hijri M."/>
            <person name="Koul R."/>
            <person name="Kawaguchi M."/>
            <person name="Krajinski F."/>
            <person name="Lammers P.J."/>
            <person name="Masclaux F.G."/>
            <person name="Murat C."/>
            <person name="Morin E."/>
            <person name="Ndikumana S."/>
            <person name="Pagni M."/>
            <person name="Petitpierre D."/>
            <person name="Requena N."/>
            <person name="Rosikiewicz P."/>
            <person name="Riley R."/>
            <person name="Saito K."/>
            <person name="San Clemente H."/>
            <person name="Shapiro H."/>
            <person name="van Tuinen D."/>
            <person name="Becard G."/>
            <person name="Bonfante P."/>
            <person name="Paszkowski U."/>
            <person name="Shachar-Hill Y.Y."/>
            <person name="Tuskan G.A."/>
            <person name="Young P.W."/>
            <person name="Sanders I.R."/>
            <person name="Henrissat B."/>
            <person name="Rensing S.A."/>
            <person name="Grigoriev I.V."/>
            <person name="Corradi N."/>
            <person name="Roux C."/>
            <person name="Martin F."/>
        </authorList>
    </citation>
    <scope>NUCLEOTIDE SEQUENCE [LARGE SCALE GENOMIC DNA]</scope>
    <source>
        <strain evidence="3 4">DAOM 197198</strain>
    </source>
</reference>
<protein>
    <recommendedName>
        <fullName evidence="1">Telomerase reverse transcriptase</fullName>
        <ecNumber evidence="1">2.7.7.49</ecNumber>
    </recommendedName>
    <alternativeName>
        <fullName evidence="1">Telomerase catalytic subunit</fullName>
    </alternativeName>
</protein>
<reference evidence="3 4" key="2">
    <citation type="journal article" date="2018" name="New Phytol.">
        <title>High intraspecific genome diversity in the model arbuscular mycorrhizal symbiont Rhizophagus irregularis.</title>
        <authorList>
            <person name="Chen E.C.H."/>
            <person name="Morin E."/>
            <person name="Beaudet D."/>
            <person name="Noel J."/>
            <person name="Yildirir G."/>
            <person name="Ndikumana S."/>
            <person name="Charron P."/>
            <person name="St-Onge C."/>
            <person name="Giorgi J."/>
            <person name="Kruger M."/>
            <person name="Marton T."/>
            <person name="Ropars J."/>
            <person name="Grigoriev I.V."/>
            <person name="Hainaut M."/>
            <person name="Henrissat B."/>
            <person name="Roux C."/>
            <person name="Martin F."/>
            <person name="Corradi N."/>
        </authorList>
    </citation>
    <scope>NUCLEOTIDE SEQUENCE [LARGE SCALE GENOMIC DNA]</scope>
    <source>
        <strain evidence="3 4">DAOM 197198</strain>
    </source>
</reference>
<keyword evidence="1" id="KW-0548">Nucleotidyltransferase</keyword>
<keyword evidence="1" id="KW-0695">RNA-directed DNA polymerase</keyword>
<accession>A0A2P4NWY8</accession>
<dbReference type="Proteomes" id="UP000018888">
    <property type="component" value="Unassembled WGS sequence"/>
</dbReference>
<comment type="subcellular location">
    <subcellularLocation>
        <location evidence="1">Nucleus</location>
    </subcellularLocation>
    <subcellularLocation>
        <location evidence="1">Chromosome</location>
        <location evidence="1">Telomere</location>
    </subcellularLocation>
</comment>
<dbReference type="GO" id="GO:0000781">
    <property type="term" value="C:chromosome, telomeric region"/>
    <property type="evidence" value="ECO:0007669"/>
    <property type="project" value="UniProtKB-SubCell"/>
</dbReference>
<dbReference type="Pfam" id="PF11474">
    <property type="entry name" value="TEN_TERT"/>
    <property type="match status" value="1"/>
</dbReference>
<evidence type="ECO:0000313" key="3">
    <source>
        <dbReference type="EMBL" id="POG57660.1"/>
    </source>
</evidence>
<sequence>MSIHFLVNRHEPIINIGRFGFTKSNKSIIENPKGYRICALNTTTDLMKKSYAWLKLYTRIGQEALCFLLTNYSIFLELKNGCYIQIMGPSISRKCPIEDLNKSFKAAILNDRPNI</sequence>
<evidence type="ECO:0000259" key="2">
    <source>
        <dbReference type="Pfam" id="PF11474"/>
    </source>
</evidence>
<dbReference type="EMBL" id="AUPC02000648">
    <property type="protein sequence ID" value="POG57660.1"/>
    <property type="molecule type" value="Genomic_DNA"/>
</dbReference>
<dbReference type="GO" id="GO:0042162">
    <property type="term" value="F:telomeric DNA binding"/>
    <property type="evidence" value="ECO:0007669"/>
    <property type="project" value="TreeGrafter"/>
</dbReference>
<comment type="similarity">
    <text evidence="1">Belongs to the reverse transcriptase family. Telomerase subfamily.</text>
</comment>
<dbReference type="GO" id="GO:0000333">
    <property type="term" value="C:telomerase catalytic core complex"/>
    <property type="evidence" value="ECO:0007669"/>
    <property type="project" value="TreeGrafter"/>
</dbReference>
<evidence type="ECO:0000256" key="1">
    <source>
        <dbReference type="RuleBase" id="RU365061"/>
    </source>
</evidence>
<dbReference type="PANTHER" id="PTHR12066:SF0">
    <property type="entry name" value="TELOMERASE REVERSE TRANSCRIPTASE"/>
    <property type="match status" value="1"/>
</dbReference>
<keyword evidence="1" id="KW-0158">Chromosome</keyword>
<dbReference type="AlphaFoldDB" id="A0A2P4NWY8"/>
<dbReference type="VEuPathDB" id="FungiDB:RhiirFUN_006890"/>